<dbReference type="PANTHER" id="PTHR34591">
    <property type="entry name" value="OS03G0653100 PROTEIN-RELATED"/>
    <property type="match status" value="1"/>
</dbReference>
<protein>
    <submittedName>
        <fullName evidence="1">Uncharacterized protein</fullName>
    </submittedName>
</protein>
<dbReference type="OrthoDB" id="695075at2759"/>
<proteinExistence type="predicted"/>
<dbReference type="Proteomes" id="UP000479710">
    <property type="component" value="Unassembled WGS sequence"/>
</dbReference>
<dbReference type="EMBL" id="SPHZ02000006">
    <property type="protein sequence ID" value="KAF0910049.1"/>
    <property type="molecule type" value="Genomic_DNA"/>
</dbReference>
<dbReference type="AlphaFoldDB" id="A0A6G1DCE1"/>
<keyword evidence="2" id="KW-1185">Reference proteome</keyword>
<gene>
    <name evidence="1" type="ORF">E2562_001287</name>
</gene>
<comment type="caution">
    <text evidence="1">The sequence shown here is derived from an EMBL/GenBank/DDBJ whole genome shotgun (WGS) entry which is preliminary data.</text>
</comment>
<accession>A0A6G1DCE1</accession>
<sequence length="131" mass="15125">MLKYDVNIEASVEDKFEWYSENDDVLDTTQDGVDGSELRFSEFFSRPSTSTSSTATSSKLDFMPSEYIEYYLEDHCNGLLLVNNDVVNPATRQWAPWPPLSDEYTFWGTNYIVFDPTVSPHYEVIKIPSRL</sequence>
<reference evidence="1 2" key="1">
    <citation type="submission" date="2019-11" db="EMBL/GenBank/DDBJ databases">
        <title>Whole genome sequence of Oryza granulata.</title>
        <authorList>
            <person name="Li W."/>
        </authorList>
    </citation>
    <scope>NUCLEOTIDE SEQUENCE [LARGE SCALE GENOMIC DNA]</scope>
    <source>
        <strain evidence="2">cv. Menghai</strain>
        <tissue evidence="1">Leaf</tissue>
    </source>
</reference>
<organism evidence="1 2">
    <name type="scientific">Oryza meyeriana var. granulata</name>
    <dbReference type="NCBI Taxonomy" id="110450"/>
    <lineage>
        <taxon>Eukaryota</taxon>
        <taxon>Viridiplantae</taxon>
        <taxon>Streptophyta</taxon>
        <taxon>Embryophyta</taxon>
        <taxon>Tracheophyta</taxon>
        <taxon>Spermatophyta</taxon>
        <taxon>Magnoliopsida</taxon>
        <taxon>Liliopsida</taxon>
        <taxon>Poales</taxon>
        <taxon>Poaceae</taxon>
        <taxon>BOP clade</taxon>
        <taxon>Oryzoideae</taxon>
        <taxon>Oryzeae</taxon>
        <taxon>Oryzinae</taxon>
        <taxon>Oryza</taxon>
        <taxon>Oryza meyeriana</taxon>
    </lineage>
</organism>
<evidence type="ECO:0000313" key="2">
    <source>
        <dbReference type="Proteomes" id="UP000479710"/>
    </source>
</evidence>
<evidence type="ECO:0000313" key="1">
    <source>
        <dbReference type="EMBL" id="KAF0910049.1"/>
    </source>
</evidence>
<name>A0A6G1DCE1_9ORYZ</name>